<comment type="caution">
    <text evidence="2">The sequence shown here is derived from an EMBL/GenBank/DDBJ whole genome shotgun (WGS) entry which is preliminary data.</text>
</comment>
<dbReference type="EMBL" id="JAUCGQ010000004">
    <property type="protein sequence ID" value="MDM7856582.1"/>
    <property type="molecule type" value="Genomic_DNA"/>
</dbReference>
<organism evidence="2 3">
    <name type="scientific">Cellulomonas alba</name>
    <dbReference type="NCBI Taxonomy" id="3053467"/>
    <lineage>
        <taxon>Bacteria</taxon>
        <taxon>Bacillati</taxon>
        <taxon>Actinomycetota</taxon>
        <taxon>Actinomycetes</taxon>
        <taxon>Micrococcales</taxon>
        <taxon>Cellulomonadaceae</taxon>
        <taxon>Cellulomonas</taxon>
    </lineage>
</organism>
<dbReference type="PANTHER" id="PTHR34846">
    <property type="entry name" value="4-CARBOXYMUCONOLACTONE DECARBOXYLASE FAMILY PROTEIN (AFU_ORTHOLOGUE AFUA_6G11590)"/>
    <property type="match status" value="1"/>
</dbReference>
<dbReference type="InterPro" id="IPR029032">
    <property type="entry name" value="AhpD-like"/>
</dbReference>
<proteinExistence type="predicted"/>
<gene>
    <name evidence="2" type="ORF">QRT04_16705</name>
</gene>
<sequence>MTTSTRVPPAEIDGLYGALVTRMSRRTFGKVPDGLGVLWHHRKVLNFSFGLGRKAAKWHACDEQLKTFASMAAAASIGCGFCLDLGYFAAHTKGLDLDKAREVPRWRESDVFTPLERDVLEYAEAVTATPPTVTDELSARLLDALGAAGLVELTATIALENLYSRTNNPLGITSAEFADSCGLPPLAQPSRVASRA</sequence>
<evidence type="ECO:0000313" key="2">
    <source>
        <dbReference type="EMBL" id="MDM7856582.1"/>
    </source>
</evidence>
<evidence type="ECO:0000259" key="1">
    <source>
        <dbReference type="Pfam" id="PF02627"/>
    </source>
</evidence>
<protein>
    <submittedName>
        <fullName evidence="2">Carboxymuconolactone decarboxylase family protein</fullName>
    </submittedName>
</protein>
<keyword evidence="3" id="KW-1185">Reference proteome</keyword>
<dbReference type="InterPro" id="IPR003779">
    <property type="entry name" value="CMD-like"/>
</dbReference>
<name>A0ABT7SK64_9CELL</name>
<dbReference type="PANTHER" id="PTHR34846:SF10">
    <property type="entry name" value="CYTOPLASMIC PROTEIN"/>
    <property type="match status" value="1"/>
</dbReference>
<reference evidence="2 3" key="1">
    <citation type="submission" date="2023-06" db="EMBL/GenBank/DDBJ databases">
        <title>Cellulomonas sp. MW4 Whole genome sequence.</title>
        <authorList>
            <person name="Park S."/>
        </authorList>
    </citation>
    <scope>NUCLEOTIDE SEQUENCE [LARGE SCALE GENOMIC DNA]</scope>
    <source>
        <strain evidence="2 3">MW4</strain>
    </source>
</reference>
<dbReference type="Gene3D" id="1.20.1290.10">
    <property type="entry name" value="AhpD-like"/>
    <property type="match status" value="1"/>
</dbReference>
<dbReference type="Pfam" id="PF02627">
    <property type="entry name" value="CMD"/>
    <property type="match status" value="1"/>
</dbReference>
<accession>A0ABT7SK64</accession>
<dbReference type="SUPFAM" id="SSF69118">
    <property type="entry name" value="AhpD-like"/>
    <property type="match status" value="1"/>
</dbReference>
<feature type="domain" description="Carboxymuconolactone decarboxylase-like" evidence="1">
    <location>
        <begin position="55"/>
        <end position="125"/>
    </location>
</feature>
<dbReference type="Proteomes" id="UP001529338">
    <property type="component" value="Unassembled WGS sequence"/>
</dbReference>
<dbReference type="RefSeq" id="WP_289456833.1">
    <property type="nucleotide sequence ID" value="NZ_JAUCGQ010000004.1"/>
</dbReference>
<evidence type="ECO:0000313" key="3">
    <source>
        <dbReference type="Proteomes" id="UP001529338"/>
    </source>
</evidence>